<reference evidence="5 6" key="1">
    <citation type="submission" date="2016-02" db="EMBL/GenBank/DDBJ databases">
        <authorList>
            <person name="Wen L."/>
            <person name="He K."/>
            <person name="Yang H."/>
        </authorList>
    </citation>
    <scope>NUCLEOTIDE SEQUENCE [LARGE SCALE GENOMIC DNA]</scope>
    <source>
        <strain evidence="5 6">DSM 22607</strain>
    </source>
</reference>
<dbReference type="EMBL" id="LSZW01000065">
    <property type="protein sequence ID" value="KXK64266.1"/>
    <property type="molecule type" value="Genomic_DNA"/>
</dbReference>
<dbReference type="RefSeq" id="WP_066521532.1">
    <property type="nucleotide sequence ID" value="NZ_CABMOF010000005.1"/>
</dbReference>
<feature type="transmembrane region" description="Helical" evidence="4">
    <location>
        <begin position="299"/>
        <end position="326"/>
    </location>
</feature>
<dbReference type="KEGG" id="cmiu:B1H56_02415"/>
<keyword evidence="3 5" id="KW-0808">Transferase</keyword>
<keyword evidence="4" id="KW-0812">Transmembrane</keyword>
<keyword evidence="6" id="KW-1185">Reference proteome</keyword>
<feature type="transmembrane region" description="Helical" evidence="4">
    <location>
        <begin position="12"/>
        <end position="34"/>
    </location>
</feature>
<dbReference type="AlphaFoldDB" id="A0A136Q1A6"/>
<feature type="transmembrane region" description="Helical" evidence="4">
    <location>
        <begin position="332"/>
        <end position="358"/>
    </location>
</feature>
<feature type="transmembrane region" description="Helical" evidence="4">
    <location>
        <begin position="370"/>
        <end position="389"/>
    </location>
</feature>
<comment type="caution">
    <text evidence="5">The sequence shown here is derived from an EMBL/GenBank/DDBJ whole genome shotgun (WGS) entry which is preliminary data.</text>
</comment>
<proteinExistence type="inferred from homology"/>
<evidence type="ECO:0000256" key="3">
    <source>
        <dbReference type="ARBA" id="ARBA00022679"/>
    </source>
</evidence>
<organism evidence="5 6">
    <name type="scientific">Christensenella minuta</name>
    <dbReference type="NCBI Taxonomy" id="626937"/>
    <lineage>
        <taxon>Bacteria</taxon>
        <taxon>Bacillati</taxon>
        <taxon>Bacillota</taxon>
        <taxon>Clostridia</taxon>
        <taxon>Christensenellales</taxon>
        <taxon>Christensenellaceae</taxon>
        <taxon>Christensenella</taxon>
    </lineage>
</organism>
<keyword evidence="4" id="KW-1133">Transmembrane helix</keyword>
<protein>
    <submittedName>
        <fullName evidence="5">Glycosyltransferase, group 2 family protein</fullName>
    </submittedName>
</protein>
<gene>
    <name evidence="5" type="ORF">HMPREF3293_02915</name>
</gene>
<dbReference type="InterPro" id="IPR029044">
    <property type="entry name" value="Nucleotide-diphossugar_trans"/>
</dbReference>
<dbReference type="Gene3D" id="3.90.550.10">
    <property type="entry name" value="Spore Coat Polysaccharide Biosynthesis Protein SpsA, Chain A"/>
    <property type="match status" value="1"/>
</dbReference>
<keyword evidence="4" id="KW-0472">Membrane</keyword>
<accession>A0A136Q1A6</accession>
<dbReference type="Pfam" id="PF13641">
    <property type="entry name" value="Glyco_tranf_2_3"/>
    <property type="match status" value="1"/>
</dbReference>
<evidence type="ECO:0000256" key="4">
    <source>
        <dbReference type="SAM" id="Phobius"/>
    </source>
</evidence>
<dbReference type="PANTHER" id="PTHR43630:SF1">
    <property type="entry name" value="POLY-BETA-1,6-N-ACETYL-D-GLUCOSAMINE SYNTHASE"/>
    <property type="match status" value="1"/>
</dbReference>
<sequence length="412" mass="46644">MNPGFEICKWIVIILSIYSAPIMVWMIITTLAGLAKPRELKPGGAVERRFAVLICARNEESVIGNLIDSLKKQEYRNFHVFVVADNCTDHTARVAEKYGATVFERFNEKKKGKGYALHFGINKLLSGYADAYDSVCVFDADNLAAPSFLTEMNRALNSGADVALGYRDTKNIHDSWVSEVYSIYWLMLQRFYYTSRHTLGFSSMVGGTGFAFKLSALGEDGWTTYSLTEDVEFSIQQILKGHKIVPARKAVFYDEQPAEYGVSVKQRFRWMVGGMQCIPLYFKKIMREVFHGNLKALDLAWYIFFIPATGLALPLNVASILMMFLMPGFRAFAGPVVLALSLFNFGLGLLVAFLTLKLEARKIRPMLRGIVLYPIFLLTMMFIALGALFRPRTEWIPIEHQSKYRIEDVDIG</sequence>
<dbReference type="STRING" id="626937.HMPREF3293_02915"/>
<evidence type="ECO:0000313" key="6">
    <source>
        <dbReference type="Proteomes" id="UP000070366"/>
    </source>
</evidence>
<dbReference type="SUPFAM" id="SSF53448">
    <property type="entry name" value="Nucleotide-diphospho-sugar transferases"/>
    <property type="match status" value="1"/>
</dbReference>
<dbReference type="OrthoDB" id="9797391at2"/>
<keyword evidence="2" id="KW-0328">Glycosyltransferase</keyword>
<evidence type="ECO:0000256" key="1">
    <source>
        <dbReference type="ARBA" id="ARBA00006739"/>
    </source>
</evidence>
<dbReference type="PANTHER" id="PTHR43630">
    <property type="entry name" value="POLY-BETA-1,6-N-ACETYL-D-GLUCOSAMINE SYNTHASE"/>
    <property type="match status" value="1"/>
</dbReference>
<name>A0A136Q1A6_9FIRM</name>
<dbReference type="GO" id="GO:0016757">
    <property type="term" value="F:glycosyltransferase activity"/>
    <property type="evidence" value="ECO:0007669"/>
    <property type="project" value="UniProtKB-KW"/>
</dbReference>
<evidence type="ECO:0000313" key="5">
    <source>
        <dbReference type="EMBL" id="KXK64266.1"/>
    </source>
</evidence>
<comment type="similarity">
    <text evidence="1">Belongs to the glycosyltransferase 2 family.</text>
</comment>
<evidence type="ECO:0000256" key="2">
    <source>
        <dbReference type="ARBA" id="ARBA00022676"/>
    </source>
</evidence>
<dbReference type="Proteomes" id="UP000070366">
    <property type="component" value="Unassembled WGS sequence"/>
</dbReference>
<dbReference type="CDD" id="cd06438">
    <property type="entry name" value="EpsO_like"/>
    <property type="match status" value="1"/>
</dbReference>